<name>A0A1G9QZ17_9FIRM</name>
<dbReference type="Gene3D" id="3.40.50.300">
    <property type="entry name" value="P-loop containing nucleotide triphosphate hydrolases"/>
    <property type="match status" value="2"/>
</dbReference>
<dbReference type="InterPro" id="IPR027417">
    <property type="entry name" value="P-loop_NTPase"/>
</dbReference>
<keyword evidence="5" id="KW-0547">Nucleotide-binding</keyword>
<dbReference type="RefSeq" id="WP_173812816.1">
    <property type="nucleotide sequence ID" value="NZ_FNHB01000002.1"/>
</dbReference>
<evidence type="ECO:0000256" key="7">
    <source>
        <dbReference type="ARBA" id="ARBA00022967"/>
    </source>
</evidence>
<dbReference type="GO" id="GO:0005524">
    <property type="term" value="F:ATP binding"/>
    <property type="evidence" value="ECO:0007669"/>
    <property type="project" value="UniProtKB-KW"/>
</dbReference>
<dbReference type="GO" id="GO:0016887">
    <property type="term" value="F:ATP hydrolysis activity"/>
    <property type="evidence" value="ECO:0007669"/>
    <property type="project" value="InterPro"/>
</dbReference>
<dbReference type="Pfam" id="PF00005">
    <property type="entry name" value="ABC_tran"/>
    <property type="match status" value="2"/>
</dbReference>
<comment type="subcellular location">
    <subcellularLocation>
        <location evidence="1">Cell membrane</location>
        <topology evidence="1">Peripheral membrane protein</topology>
    </subcellularLocation>
</comment>
<keyword evidence="4" id="KW-1003">Cell membrane</keyword>
<comment type="similarity">
    <text evidence="2">Belongs to the ABC transporter superfamily.</text>
</comment>
<keyword evidence="8" id="KW-0472">Membrane</keyword>
<dbReference type="GO" id="GO:0043190">
    <property type="term" value="C:ATP-binding cassette (ABC) transporter complex"/>
    <property type="evidence" value="ECO:0007669"/>
    <property type="project" value="TreeGrafter"/>
</dbReference>
<dbReference type="FunFam" id="3.40.50.300:FF:000224">
    <property type="entry name" value="Energy-coupling factor transporter ATP-binding protein EcfA"/>
    <property type="match status" value="1"/>
</dbReference>
<accession>A0A1G9QZ17</accession>
<dbReference type="CDD" id="cd03225">
    <property type="entry name" value="ABC_cobalt_CbiO_domain1"/>
    <property type="match status" value="2"/>
</dbReference>
<dbReference type="PANTHER" id="PTHR43553:SF24">
    <property type="entry name" value="ENERGY-COUPLING FACTOR TRANSPORTER ATP-BINDING PROTEIN ECFA1"/>
    <property type="match status" value="1"/>
</dbReference>
<sequence length="552" mass="58768">MQHLVEVRNVSFTYRQRLTPSLVNINLQIAAGEFVLITGSTGCGKSTLLQLFNGLIPHENSGCLQGAVFIDGQNTREHDIAVLSRSVGMVFQSPDDQIFSATVFEEVAFVLENMGLPAPVVAGRVQESLAAVGLAGKAGAEVGQLSGGQKQRLALAAVLAANPKVLVLDEPISQLDPQGAAGVLGILTRLNDRHGITVIIVEHRLHEVLPLCSRVVIMDGGAIVWQGPCAGLLEHTGVLAAHHLRIPQPVAVCRELGVNPGSFAAGAAVKAIQALYPDIPRKKQTAEAAFPVPGQPAVELENVTFAYQPQAERVLHEIRLTIPCGQFVALMGNNGAGKSTLLQQMCGLLQPETGWVKILGKPVKQGRRQVGMVLQNPDLMLFNQTVAAEIGFGNGGRPIDTAMLAQLDLGGLVRDFPLALSRGQRLRVAIAAVLARQPAVVLLDEPTTGQDIGHIDDIVRLLQQYVRCGGTVVFCTHDTEVAAGIADRLIVLDCGRIAADDHPRKVFADEDLIVRLGLKIPAVAAISARLYGGTALTVQEVVRYVQQANMAD</sequence>
<keyword evidence="11" id="KW-1185">Reference proteome</keyword>
<dbReference type="SMART" id="SM00382">
    <property type="entry name" value="AAA"/>
    <property type="match status" value="2"/>
</dbReference>
<dbReference type="InterPro" id="IPR003593">
    <property type="entry name" value="AAA+_ATPase"/>
</dbReference>
<feature type="domain" description="ABC transporter" evidence="9">
    <location>
        <begin position="5"/>
        <end position="245"/>
    </location>
</feature>
<dbReference type="PANTHER" id="PTHR43553">
    <property type="entry name" value="HEAVY METAL TRANSPORTER"/>
    <property type="match status" value="1"/>
</dbReference>
<evidence type="ECO:0000256" key="3">
    <source>
        <dbReference type="ARBA" id="ARBA00022448"/>
    </source>
</evidence>
<reference evidence="10 11" key="1">
    <citation type="submission" date="2016-10" db="EMBL/GenBank/DDBJ databases">
        <authorList>
            <person name="de Groot N.N."/>
        </authorList>
    </citation>
    <scope>NUCLEOTIDE SEQUENCE [LARGE SCALE GENOMIC DNA]</scope>
    <source>
        <strain evidence="10 11">DSM 1736</strain>
    </source>
</reference>
<dbReference type="PROSITE" id="PS50893">
    <property type="entry name" value="ABC_TRANSPORTER_2"/>
    <property type="match status" value="2"/>
</dbReference>
<evidence type="ECO:0000313" key="11">
    <source>
        <dbReference type="Proteomes" id="UP000214880"/>
    </source>
</evidence>
<gene>
    <name evidence="10" type="ORF">SAMN04488502_102339</name>
</gene>
<dbReference type="InterPro" id="IPR015856">
    <property type="entry name" value="ABC_transpr_CbiO/EcfA_su"/>
</dbReference>
<dbReference type="AlphaFoldDB" id="A0A1G9QZ17"/>
<keyword evidence="6 10" id="KW-0067">ATP-binding</keyword>
<feature type="domain" description="ABC transporter" evidence="9">
    <location>
        <begin position="298"/>
        <end position="519"/>
    </location>
</feature>
<dbReference type="EMBL" id="FNHB01000002">
    <property type="protein sequence ID" value="SDM15485.1"/>
    <property type="molecule type" value="Genomic_DNA"/>
</dbReference>
<evidence type="ECO:0000256" key="1">
    <source>
        <dbReference type="ARBA" id="ARBA00004202"/>
    </source>
</evidence>
<evidence type="ECO:0000313" key="10">
    <source>
        <dbReference type="EMBL" id="SDM15485.1"/>
    </source>
</evidence>
<dbReference type="InterPro" id="IPR050095">
    <property type="entry name" value="ECF_ABC_transporter_ATP-bd"/>
</dbReference>
<dbReference type="SUPFAM" id="SSF52540">
    <property type="entry name" value="P-loop containing nucleoside triphosphate hydrolases"/>
    <property type="match status" value="2"/>
</dbReference>
<dbReference type="PROSITE" id="PS00211">
    <property type="entry name" value="ABC_TRANSPORTER_1"/>
    <property type="match status" value="1"/>
</dbReference>
<proteinExistence type="inferred from homology"/>
<evidence type="ECO:0000256" key="4">
    <source>
        <dbReference type="ARBA" id="ARBA00022475"/>
    </source>
</evidence>
<keyword evidence="3" id="KW-0813">Transport</keyword>
<evidence type="ECO:0000259" key="9">
    <source>
        <dbReference type="PROSITE" id="PS50893"/>
    </source>
</evidence>
<dbReference type="NCBIfam" id="NF010167">
    <property type="entry name" value="PRK13648.1"/>
    <property type="match status" value="2"/>
</dbReference>
<dbReference type="GO" id="GO:0042626">
    <property type="term" value="F:ATPase-coupled transmembrane transporter activity"/>
    <property type="evidence" value="ECO:0007669"/>
    <property type="project" value="TreeGrafter"/>
</dbReference>
<evidence type="ECO:0000256" key="2">
    <source>
        <dbReference type="ARBA" id="ARBA00005417"/>
    </source>
</evidence>
<evidence type="ECO:0000256" key="5">
    <source>
        <dbReference type="ARBA" id="ARBA00022741"/>
    </source>
</evidence>
<dbReference type="InterPro" id="IPR003439">
    <property type="entry name" value="ABC_transporter-like_ATP-bd"/>
</dbReference>
<dbReference type="InterPro" id="IPR017871">
    <property type="entry name" value="ABC_transporter-like_CS"/>
</dbReference>
<evidence type="ECO:0000256" key="6">
    <source>
        <dbReference type="ARBA" id="ARBA00022840"/>
    </source>
</evidence>
<keyword evidence="7" id="KW-1278">Translocase</keyword>
<evidence type="ECO:0000256" key="8">
    <source>
        <dbReference type="ARBA" id="ARBA00023136"/>
    </source>
</evidence>
<organism evidence="10 11">
    <name type="scientific">Dendrosporobacter quercicolus</name>
    <dbReference type="NCBI Taxonomy" id="146817"/>
    <lineage>
        <taxon>Bacteria</taxon>
        <taxon>Bacillati</taxon>
        <taxon>Bacillota</taxon>
        <taxon>Negativicutes</taxon>
        <taxon>Selenomonadales</taxon>
        <taxon>Sporomusaceae</taxon>
        <taxon>Dendrosporobacter</taxon>
    </lineage>
</organism>
<dbReference type="Proteomes" id="UP000214880">
    <property type="component" value="Unassembled WGS sequence"/>
</dbReference>
<dbReference type="STRING" id="146817.SAMN04488502_102339"/>
<protein>
    <submittedName>
        <fullName evidence="10">Energy-coupling factor transport system ATP-binding protein</fullName>
    </submittedName>
</protein>